<dbReference type="OrthoDB" id="9784339at2"/>
<evidence type="ECO:0000256" key="4">
    <source>
        <dbReference type="ARBA" id="ARBA00022912"/>
    </source>
</evidence>
<dbReference type="Proteomes" id="UP000487350">
    <property type="component" value="Unassembled WGS sequence"/>
</dbReference>
<comment type="caution">
    <text evidence="7">The sequence shown here is derived from an EMBL/GenBank/DDBJ whole genome shotgun (WGS) entry which is preliminary data.</text>
</comment>
<dbReference type="EC" id="3.1.3.48" evidence="2"/>
<evidence type="ECO:0000256" key="3">
    <source>
        <dbReference type="ARBA" id="ARBA00022801"/>
    </source>
</evidence>
<dbReference type="AlphaFoldDB" id="A0A844B2Q6"/>
<feature type="active site" description="Proton donor" evidence="5">
    <location>
        <position position="126"/>
    </location>
</feature>
<sequence>MQLRVLFVCMGNICRSPTAEGVFRHMVRQSDLAGKVRIDSAGTLDYHVGSPPDHRSQRHARLRGYDLGALRARQVKPSDFVDFDLILGMDWQNIVELEALCPKDQRHKVRRLMEFAPPGMADEVPDPYAGGEQGFQMVLDQVEAACKGLLVHARQMLVAR</sequence>
<feature type="active site" evidence="5">
    <location>
        <position position="15"/>
    </location>
</feature>
<dbReference type="SMART" id="SM00226">
    <property type="entry name" value="LMWPc"/>
    <property type="match status" value="1"/>
</dbReference>
<dbReference type="InterPro" id="IPR023485">
    <property type="entry name" value="Ptyr_pPase"/>
</dbReference>
<comment type="similarity">
    <text evidence="1">Belongs to the low molecular weight phosphotyrosine protein phosphatase family.</text>
</comment>
<keyword evidence="4" id="KW-0904">Protein phosphatase</keyword>
<feature type="domain" description="Phosphotyrosine protein phosphatase I" evidence="6">
    <location>
        <begin position="3"/>
        <end position="152"/>
    </location>
</feature>
<evidence type="ECO:0000313" key="8">
    <source>
        <dbReference type="Proteomes" id="UP000487350"/>
    </source>
</evidence>
<dbReference type="InterPro" id="IPR036196">
    <property type="entry name" value="Ptyr_pPase_sf"/>
</dbReference>
<dbReference type="SUPFAM" id="SSF52788">
    <property type="entry name" value="Phosphotyrosine protein phosphatases I"/>
    <property type="match status" value="1"/>
</dbReference>
<dbReference type="InterPro" id="IPR050438">
    <property type="entry name" value="LMW_PTPase"/>
</dbReference>
<proteinExistence type="inferred from homology"/>
<dbReference type="Pfam" id="PF01451">
    <property type="entry name" value="LMWPc"/>
    <property type="match status" value="1"/>
</dbReference>
<dbReference type="CDD" id="cd16343">
    <property type="entry name" value="LMWPTP"/>
    <property type="match status" value="1"/>
</dbReference>
<evidence type="ECO:0000256" key="2">
    <source>
        <dbReference type="ARBA" id="ARBA00013064"/>
    </source>
</evidence>
<dbReference type="RefSeq" id="WP_153583173.1">
    <property type="nucleotide sequence ID" value="NZ_WJBU01000001.1"/>
</dbReference>
<dbReference type="InterPro" id="IPR017867">
    <property type="entry name" value="Tyr_phospatase_low_mol_wt"/>
</dbReference>
<keyword evidence="3" id="KW-0378">Hydrolase</keyword>
<dbReference type="EMBL" id="WJBU01000001">
    <property type="protein sequence ID" value="MRD45827.1"/>
    <property type="molecule type" value="Genomic_DNA"/>
</dbReference>
<dbReference type="GO" id="GO:0004725">
    <property type="term" value="F:protein tyrosine phosphatase activity"/>
    <property type="evidence" value="ECO:0007669"/>
    <property type="project" value="UniProtKB-EC"/>
</dbReference>
<name>A0A844B2Q6_9BURK</name>
<keyword evidence="8" id="KW-1185">Reference proteome</keyword>
<dbReference type="PANTHER" id="PTHR11717:SF7">
    <property type="entry name" value="LOW MOLECULAR WEIGHT PHOSPHOTYROSINE PROTEIN PHOSPHATASE"/>
    <property type="match status" value="1"/>
</dbReference>
<feature type="active site" description="Nucleophile" evidence="5">
    <location>
        <position position="9"/>
    </location>
</feature>
<evidence type="ECO:0000313" key="7">
    <source>
        <dbReference type="EMBL" id="MRD45827.1"/>
    </source>
</evidence>
<accession>A0A844B2Q6</accession>
<organism evidence="7 8">
    <name type="scientific">Caenimonas koreensis DSM 17982</name>
    <dbReference type="NCBI Taxonomy" id="1121255"/>
    <lineage>
        <taxon>Bacteria</taxon>
        <taxon>Pseudomonadati</taxon>
        <taxon>Pseudomonadota</taxon>
        <taxon>Betaproteobacteria</taxon>
        <taxon>Burkholderiales</taxon>
        <taxon>Comamonadaceae</taxon>
        <taxon>Caenimonas</taxon>
    </lineage>
</organism>
<gene>
    <name evidence="7" type="ORF">GHT07_00940</name>
</gene>
<dbReference type="PRINTS" id="PR00719">
    <property type="entry name" value="LMWPTPASE"/>
</dbReference>
<evidence type="ECO:0000259" key="6">
    <source>
        <dbReference type="SMART" id="SM00226"/>
    </source>
</evidence>
<evidence type="ECO:0000256" key="5">
    <source>
        <dbReference type="PIRSR" id="PIRSR617867-1"/>
    </source>
</evidence>
<dbReference type="Gene3D" id="3.40.50.2300">
    <property type="match status" value="1"/>
</dbReference>
<protein>
    <recommendedName>
        <fullName evidence="2">protein-tyrosine-phosphatase</fullName>
        <ecNumber evidence="2">3.1.3.48</ecNumber>
    </recommendedName>
</protein>
<evidence type="ECO:0000256" key="1">
    <source>
        <dbReference type="ARBA" id="ARBA00011063"/>
    </source>
</evidence>
<dbReference type="PANTHER" id="PTHR11717">
    <property type="entry name" value="LOW MOLECULAR WEIGHT PROTEIN TYROSINE PHOSPHATASE"/>
    <property type="match status" value="1"/>
</dbReference>
<reference evidence="7 8" key="1">
    <citation type="submission" date="2019-11" db="EMBL/GenBank/DDBJ databases">
        <title>Caenimonas koreensis gen. nov., sp. nov., isolated from activated sludge.</title>
        <authorList>
            <person name="Seung H.R."/>
        </authorList>
    </citation>
    <scope>NUCLEOTIDE SEQUENCE [LARGE SCALE GENOMIC DNA]</scope>
    <source>
        <strain evidence="7 8">EMB320</strain>
    </source>
</reference>
<dbReference type="FunFam" id="3.40.50.2300:FF:000113">
    <property type="entry name" value="Low molecular weight protein-tyrosine-phosphatase"/>
    <property type="match status" value="1"/>
</dbReference>